<dbReference type="EMBL" id="MT142295">
    <property type="protein sequence ID" value="QJA77677.1"/>
    <property type="molecule type" value="Genomic_DNA"/>
</dbReference>
<evidence type="ECO:0000313" key="1">
    <source>
        <dbReference type="EMBL" id="QJA52859.1"/>
    </source>
</evidence>
<reference evidence="1" key="1">
    <citation type="submission" date="2020-03" db="EMBL/GenBank/DDBJ databases">
        <title>The deep terrestrial virosphere.</title>
        <authorList>
            <person name="Holmfeldt K."/>
            <person name="Nilsson E."/>
            <person name="Simone D."/>
            <person name="Lopez-Fernandez M."/>
            <person name="Wu X."/>
            <person name="de Brujin I."/>
            <person name="Lundin D."/>
            <person name="Andersson A."/>
            <person name="Bertilsson S."/>
            <person name="Dopson M."/>
        </authorList>
    </citation>
    <scope>NUCLEOTIDE SEQUENCE</scope>
    <source>
        <strain evidence="2">MM415A01250</strain>
        <strain evidence="3">MM415B03576</strain>
        <strain evidence="1">TM448A03054</strain>
        <strain evidence="4">TM448B03300</strain>
    </source>
</reference>
<evidence type="ECO:0000313" key="4">
    <source>
        <dbReference type="EMBL" id="QJI02514.1"/>
    </source>
</evidence>
<dbReference type="EMBL" id="MT142936">
    <property type="protein sequence ID" value="QJA90774.1"/>
    <property type="molecule type" value="Genomic_DNA"/>
</dbReference>
<evidence type="ECO:0000313" key="2">
    <source>
        <dbReference type="EMBL" id="QJA77677.1"/>
    </source>
</evidence>
<dbReference type="EMBL" id="MT145008">
    <property type="protein sequence ID" value="QJI02514.1"/>
    <property type="molecule type" value="Genomic_DNA"/>
</dbReference>
<organism evidence="1">
    <name type="scientific">viral metagenome</name>
    <dbReference type="NCBI Taxonomy" id="1070528"/>
    <lineage>
        <taxon>unclassified sequences</taxon>
        <taxon>metagenomes</taxon>
        <taxon>organismal metagenomes</taxon>
    </lineage>
</organism>
<dbReference type="AlphaFoldDB" id="A0A6H1ZZE8"/>
<sequence length="76" mass="8701">MPLANSKCFTHAWTDAEYMVLLQVNMDQREELRDNLPMRHTVVSCVLECALARGLEVPDEAYAKLHKVLAESIKTR</sequence>
<gene>
    <name evidence="2" type="ORF">MM415A01250_0021</name>
    <name evidence="3" type="ORF">MM415B03576_0007</name>
    <name evidence="1" type="ORF">TM448A03054_0004</name>
    <name evidence="4" type="ORF">TM448B03300_0003</name>
</gene>
<protein>
    <submittedName>
        <fullName evidence="1">Uncharacterized protein</fullName>
    </submittedName>
</protein>
<name>A0A6H1ZZE8_9ZZZZ</name>
<proteinExistence type="predicted"/>
<evidence type="ECO:0000313" key="3">
    <source>
        <dbReference type="EMBL" id="QJA90774.1"/>
    </source>
</evidence>
<accession>A0A6H1ZZE8</accession>
<dbReference type="EMBL" id="MT144374">
    <property type="protein sequence ID" value="QJA52859.1"/>
    <property type="molecule type" value="Genomic_DNA"/>
</dbReference>